<name>B3LV03_DROAN</name>
<keyword evidence="1" id="KW-0732">Signal</keyword>
<reference evidence="2 3" key="1">
    <citation type="journal article" date="2007" name="Nature">
        <title>Evolution of genes and genomes on the Drosophila phylogeny.</title>
        <authorList>
            <consortium name="Drosophila 12 Genomes Consortium"/>
            <person name="Clark A.G."/>
            <person name="Eisen M.B."/>
            <person name="Smith D.R."/>
            <person name="Bergman C.M."/>
            <person name="Oliver B."/>
            <person name="Markow T.A."/>
            <person name="Kaufman T.C."/>
            <person name="Kellis M."/>
            <person name="Gelbart W."/>
            <person name="Iyer V.N."/>
            <person name="Pollard D.A."/>
            <person name="Sackton T.B."/>
            <person name="Larracuente A.M."/>
            <person name="Singh N.D."/>
            <person name="Abad J.P."/>
            <person name="Abt D.N."/>
            <person name="Adryan B."/>
            <person name="Aguade M."/>
            <person name="Akashi H."/>
            <person name="Anderson W.W."/>
            <person name="Aquadro C.F."/>
            <person name="Ardell D.H."/>
            <person name="Arguello R."/>
            <person name="Artieri C.G."/>
            <person name="Barbash D.A."/>
            <person name="Barker D."/>
            <person name="Barsanti P."/>
            <person name="Batterham P."/>
            <person name="Batzoglou S."/>
            <person name="Begun D."/>
            <person name="Bhutkar A."/>
            <person name="Blanco E."/>
            <person name="Bosak S.A."/>
            <person name="Bradley R.K."/>
            <person name="Brand A.D."/>
            <person name="Brent M.R."/>
            <person name="Brooks A.N."/>
            <person name="Brown R.H."/>
            <person name="Butlin R.K."/>
            <person name="Caggese C."/>
            <person name="Calvi B.R."/>
            <person name="Bernardo de Carvalho A."/>
            <person name="Caspi A."/>
            <person name="Castrezana S."/>
            <person name="Celniker S.E."/>
            <person name="Chang J.L."/>
            <person name="Chapple C."/>
            <person name="Chatterji S."/>
            <person name="Chinwalla A."/>
            <person name="Civetta A."/>
            <person name="Clifton S.W."/>
            <person name="Comeron J.M."/>
            <person name="Costello J.C."/>
            <person name="Coyne J.A."/>
            <person name="Daub J."/>
            <person name="David R.G."/>
            <person name="Delcher A.L."/>
            <person name="Delehaunty K."/>
            <person name="Do C.B."/>
            <person name="Ebling H."/>
            <person name="Edwards K."/>
            <person name="Eickbush T."/>
            <person name="Evans J.D."/>
            <person name="Filipski A."/>
            <person name="Findeiss S."/>
            <person name="Freyhult E."/>
            <person name="Fulton L."/>
            <person name="Fulton R."/>
            <person name="Garcia A.C."/>
            <person name="Gardiner A."/>
            <person name="Garfield D.A."/>
            <person name="Garvin B.E."/>
            <person name="Gibson G."/>
            <person name="Gilbert D."/>
            <person name="Gnerre S."/>
            <person name="Godfrey J."/>
            <person name="Good R."/>
            <person name="Gotea V."/>
            <person name="Gravely B."/>
            <person name="Greenberg A.J."/>
            <person name="Griffiths-Jones S."/>
            <person name="Gross S."/>
            <person name="Guigo R."/>
            <person name="Gustafson E.A."/>
            <person name="Haerty W."/>
            <person name="Hahn M.W."/>
            <person name="Halligan D.L."/>
            <person name="Halpern A.L."/>
            <person name="Halter G.M."/>
            <person name="Han M.V."/>
            <person name="Heger A."/>
            <person name="Hillier L."/>
            <person name="Hinrichs A.S."/>
            <person name="Holmes I."/>
            <person name="Hoskins R.A."/>
            <person name="Hubisz M.J."/>
            <person name="Hultmark D."/>
            <person name="Huntley M.A."/>
            <person name="Jaffe D.B."/>
            <person name="Jagadeeshan S."/>
            <person name="Jeck W.R."/>
            <person name="Johnson J."/>
            <person name="Jones C.D."/>
            <person name="Jordan W.C."/>
            <person name="Karpen G.H."/>
            <person name="Kataoka E."/>
            <person name="Keightley P.D."/>
            <person name="Kheradpour P."/>
            <person name="Kirkness E.F."/>
            <person name="Koerich L.B."/>
            <person name="Kristiansen K."/>
            <person name="Kudrna D."/>
            <person name="Kulathinal R.J."/>
            <person name="Kumar S."/>
            <person name="Kwok R."/>
            <person name="Lander E."/>
            <person name="Langley C.H."/>
            <person name="Lapoint R."/>
            <person name="Lazzaro B.P."/>
            <person name="Lee S.J."/>
            <person name="Levesque L."/>
            <person name="Li R."/>
            <person name="Lin C.F."/>
            <person name="Lin M.F."/>
            <person name="Lindblad-Toh K."/>
            <person name="Llopart A."/>
            <person name="Long M."/>
            <person name="Low L."/>
            <person name="Lozovsky E."/>
            <person name="Lu J."/>
            <person name="Luo M."/>
            <person name="Machado C.A."/>
            <person name="Makalowski W."/>
            <person name="Marzo M."/>
            <person name="Matsuda M."/>
            <person name="Matzkin L."/>
            <person name="McAllister B."/>
            <person name="McBride C.S."/>
            <person name="McKernan B."/>
            <person name="McKernan K."/>
            <person name="Mendez-Lago M."/>
            <person name="Minx P."/>
            <person name="Mollenhauer M.U."/>
            <person name="Montooth K."/>
            <person name="Mount S.M."/>
            <person name="Mu X."/>
            <person name="Myers E."/>
            <person name="Negre B."/>
            <person name="Newfeld S."/>
            <person name="Nielsen R."/>
            <person name="Noor M.A."/>
            <person name="O'Grady P."/>
            <person name="Pachter L."/>
            <person name="Papaceit M."/>
            <person name="Parisi M.J."/>
            <person name="Parisi M."/>
            <person name="Parts L."/>
            <person name="Pedersen J.S."/>
            <person name="Pesole G."/>
            <person name="Phillippy A.M."/>
            <person name="Ponting C.P."/>
            <person name="Pop M."/>
            <person name="Porcelli D."/>
            <person name="Powell J.R."/>
            <person name="Prohaska S."/>
            <person name="Pruitt K."/>
            <person name="Puig M."/>
            <person name="Quesneville H."/>
            <person name="Ram K.R."/>
            <person name="Rand D."/>
            <person name="Rasmussen M.D."/>
            <person name="Reed L.K."/>
            <person name="Reenan R."/>
            <person name="Reily A."/>
            <person name="Remington K.A."/>
            <person name="Rieger T.T."/>
            <person name="Ritchie M.G."/>
            <person name="Robin C."/>
            <person name="Rogers Y.H."/>
            <person name="Rohde C."/>
            <person name="Rozas J."/>
            <person name="Rubenfield M.J."/>
            <person name="Ruiz A."/>
            <person name="Russo S."/>
            <person name="Salzberg S.L."/>
            <person name="Sanchez-Gracia A."/>
            <person name="Saranga D.J."/>
            <person name="Sato H."/>
            <person name="Schaeffer S.W."/>
            <person name="Schatz M.C."/>
            <person name="Schlenke T."/>
            <person name="Schwartz R."/>
            <person name="Segarra C."/>
            <person name="Singh R.S."/>
            <person name="Sirot L."/>
            <person name="Sirota M."/>
            <person name="Sisneros N.B."/>
            <person name="Smith C.D."/>
            <person name="Smith T.F."/>
            <person name="Spieth J."/>
            <person name="Stage D.E."/>
            <person name="Stark A."/>
            <person name="Stephan W."/>
            <person name="Strausberg R.L."/>
            <person name="Strempel S."/>
            <person name="Sturgill D."/>
            <person name="Sutton G."/>
            <person name="Sutton G.G."/>
            <person name="Tao W."/>
            <person name="Teichmann S."/>
            <person name="Tobari Y.N."/>
            <person name="Tomimura Y."/>
            <person name="Tsolas J.M."/>
            <person name="Valente V.L."/>
            <person name="Venter E."/>
            <person name="Venter J.C."/>
            <person name="Vicario S."/>
            <person name="Vieira F.G."/>
            <person name="Vilella A.J."/>
            <person name="Villasante A."/>
            <person name="Walenz B."/>
            <person name="Wang J."/>
            <person name="Wasserman M."/>
            <person name="Watts T."/>
            <person name="Wilson D."/>
            <person name="Wilson R.K."/>
            <person name="Wing R.A."/>
            <person name="Wolfner M.F."/>
            <person name="Wong A."/>
            <person name="Wong G.K."/>
            <person name="Wu C.I."/>
            <person name="Wu G."/>
            <person name="Yamamoto D."/>
            <person name="Yang H.P."/>
            <person name="Yang S.P."/>
            <person name="Yorke J.A."/>
            <person name="Yoshida K."/>
            <person name="Zdobnov E."/>
            <person name="Zhang P."/>
            <person name="Zhang Y."/>
            <person name="Zimin A.V."/>
            <person name="Baldwin J."/>
            <person name="Abdouelleil A."/>
            <person name="Abdulkadir J."/>
            <person name="Abebe A."/>
            <person name="Abera B."/>
            <person name="Abreu J."/>
            <person name="Acer S.C."/>
            <person name="Aftuck L."/>
            <person name="Alexander A."/>
            <person name="An P."/>
            <person name="Anderson E."/>
            <person name="Anderson S."/>
            <person name="Arachi H."/>
            <person name="Azer M."/>
            <person name="Bachantsang P."/>
            <person name="Barry A."/>
            <person name="Bayul T."/>
            <person name="Berlin A."/>
            <person name="Bessette D."/>
            <person name="Bloom T."/>
            <person name="Blye J."/>
            <person name="Boguslavskiy L."/>
            <person name="Bonnet C."/>
            <person name="Boukhgalter B."/>
            <person name="Bourzgui I."/>
            <person name="Brown A."/>
            <person name="Cahill P."/>
            <person name="Channer S."/>
            <person name="Cheshatsang Y."/>
            <person name="Chuda L."/>
            <person name="Citroen M."/>
            <person name="Collymore A."/>
            <person name="Cooke P."/>
            <person name="Costello M."/>
            <person name="D'Aco K."/>
            <person name="Daza R."/>
            <person name="De Haan G."/>
            <person name="DeGray S."/>
            <person name="DeMaso C."/>
            <person name="Dhargay N."/>
            <person name="Dooley K."/>
            <person name="Dooley E."/>
            <person name="Doricent M."/>
            <person name="Dorje P."/>
            <person name="Dorjee K."/>
            <person name="Dupes A."/>
            <person name="Elong R."/>
            <person name="Falk J."/>
            <person name="Farina A."/>
            <person name="Faro S."/>
            <person name="Ferguson D."/>
            <person name="Fisher S."/>
            <person name="Foley C.D."/>
            <person name="Franke A."/>
            <person name="Friedrich D."/>
            <person name="Gadbois L."/>
            <person name="Gearin G."/>
            <person name="Gearin C.R."/>
            <person name="Giannoukos G."/>
            <person name="Goode T."/>
            <person name="Graham J."/>
            <person name="Grandbois E."/>
            <person name="Grewal S."/>
            <person name="Gyaltsen K."/>
            <person name="Hafez N."/>
            <person name="Hagos B."/>
            <person name="Hall J."/>
            <person name="Henson C."/>
            <person name="Hollinger A."/>
            <person name="Honan T."/>
            <person name="Huard M.D."/>
            <person name="Hughes L."/>
            <person name="Hurhula B."/>
            <person name="Husby M.E."/>
            <person name="Kamat A."/>
            <person name="Kanga B."/>
            <person name="Kashin S."/>
            <person name="Khazanovich D."/>
            <person name="Kisner P."/>
            <person name="Lance K."/>
            <person name="Lara M."/>
            <person name="Lee W."/>
            <person name="Lennon N."/>
            <person name="Letendre F."/>
            <person name="LeVine R."/>
            <person name="Lipovsky A."/>
            <person name="Liu X."/>
            <person name="Liu J."/>
            <person name="Liu S."/>
            <person name="Lokyitsang T."/>
            <person name="Lokyitsang Y."/>
            <person name="Lubonja R."/>
            <person name="Lui A."/>
            <person name="MacDonald P."/>
            <person name="Magnisalis V."/>
            <person name="Maru K."/>
            <person name="Matthews C."/>
            <person name="McCusker W."/>
            <person name="McDonough S."/>
            <person name="Mehta T."/>
            <person name="Meldrim J."/>
            <person name="Meneus L."/>
            <person name="Mihai O."/>
            <person name="Mihalev A."/>
            <person name="Mihova T."/>
            <person name="Mittelman R."/>
            <person name="Mlenga V."/>
            <person name="Montmayeur A."/>
            <person name="Mulrain L."/>
            <person name="Navidi A."/>
            <person name="Naylor J."/>
            <person name="Negash T."/>
            <person name="Nguyen T."/>
            <person name="Nguyen N."/>
            <person name="Nicol R."/>
            <person name="Norbu C."/>
            <person name="Norbu N."/>
            <person name="Novod N."/>
            <person name="O'Neill B."/>
            <person name="Osman S."/>
            <person name="Markiewicz E."/>
            <person name="Oyono O.L."/>
            <person name="Patti C."/>
            <person name="Phunkhang P."/>
            <person name="Pierre F."/>
            <person name="Priest M."/>
            <person name="Raghuraman S."/>
            <person name="Rege F."/>
            <person name="Reyes R."/>
            <person name="Rise C."/>
            <person name="Rogov P."/>
            <person name="Ross K."/>
            <person name="Ryan E."/>
            <person name="Settipalli S."/>
            <person name="Shea T."/>
            <person name="Sherpa N."/>
            <person name="Shi L."/>
            <person name="Shih D."/>
            <person name="Sparrow T."/>
            <person name="Spaulding J."/>
            <person name="Stalker J."/>
            <person name="Stange-Thomann N."/>
            <person name="Stavropoulos S."/>
            <person name="Stone C."/>
            <person name="Strader C."/>
            <person name="Tesfaye S."/>
            <person name="Thomson T."/>
            <person name="Thoulutsang Y."/>
            <person name="Thoulutsang D."/>
            <person name="Topham K."/>
            <person name="Topping I."/>
            <person name="Tsamla T."/>
            <person name="Vassiliev H."/>
            <person name="Vo A."/>
            <person name="Wangchuk T."/>
            <person name="Wangdi T."/>
            <person name="Weiand M."/>
            <person name="Wilkinson J."/>
            <person name="Wilson A."/>
            <person name="Yadav S."/>
            <person name="Young G."/>
            <person name="Yu Q."/>
            <person name="Zembek L."/>
            <person name="Zhong D."/>
            <person name="Zimmer A."/>
            <person name="Zwirko Z."/>
            <person name="Jaffe D.B."/>
            <person name="Alvarez P."/>
            <person name="Brockman W."/>
            <person name="Butler J."/>
            <person name="Chin C."/>
            <person name="Gnerre S."/>
            <person name="Grabherr M."/>
            <person name="Kleber M."/>
            <person name="Mauceli E."/>
            <person name="MacCallum I."/>
        </authorList>
    </citation>
    <scope>NUCLEOTIDE SEQUENCE [LARGE SCALE GENOMIC DNA]</scope>
    <source>
        <strain evidence="3">Tucson 14024-0371.13</strain>
    </source>
</reference>
<evidence type="ECO:0000313" key="3">
    <source>
        <dbReference type="Proteomes" id="UP000007801"/>
    </source>
</evidence>
<dbReference type="Proteomes" id="UP000007801">
    <property type="component" value="Unassembled WGS sequence"/>
</dbReference>
<feature type="signal peptide" evidence="1">
    <location>
        <begin position="1"/>
        <end position="18"/>
    </location>
</feature>
<protein>
    <recommendedName>
        <fullName evidence="4">VM domain-containing protein</fullName>
    </recommendedName>
</protein>
<dbReference type="OMA" id="VSYPHKS"/>
<feature type="chain" id="PRO_5002791449" description="VM domain-containing protein" evidence="1">
    <location>
        <begin position="19"/>
        <end position="123"/>
    </location>
</feature>
<dbReference type="GeneID" id="6500784"/>
<accession>B3LV03</accession>
<dbReference type="AlphaFoldDB" id="B3LV03"/>
<dbReference type="EMBL" id="CH902617">
    <property type="protein sequence ID" value="EDV42475.1"/>
    <property type="molecule type" value="Genomic_DNA"/>
</dbReference>
<organism evidence="2 3">
    <name type="scientific">Drosophila ananassae</name>
    <name type="common">Fruit fly</name>
    <dbReference type="NCBI Taxonomy" id="7217"/>
    <lineage>
        <taxon>Eukaryota</taxon>
        <taxon>Metazoa</taxon>
        <taxon>Ecdysozoa</taxon>
        <taxon>Arthropoda</taxon>
        <taxon>Hexapoda</taxon>
        <taxon>Insecta</taxon>
        <taxon>Pterygota</taxon>
        <taxon>Neoptera</taxon>
        <taxon>Endopterygota</taxon>
        <taxon>Diptera</taxon>
        <taxon>Brachycera</taxon>
        <taxon>Muscomorpha</taxon>
        <taxon>Ephydroidea</taxon>
        <taxon>Drosophilidae</taxon>
        <taxon>Drosophila</taxon>
        <taxon>Sophophora</taxon>
    </lineage>
</organism>
<sequence length="123" mass="13504">MQFLELILLPILASFVYCRPTFGGYPHPGPGPLIQEGYEHGYDYHYGGGYGYQQGAPTVGYGYYPPPQLVHPPISYYPPPQPAPAYYSPPLATHKATVSYPHKSKEYYGASSSSSGGYKQSGY</sequence>
<evidence type="ECO:0000256" key="1">
    <source>
        <dbReference type="SAM" id="SignalP"/>
    </source>
</evidence>
<dbReference type="KEGG" id="dan:6500784"/>
<gene>
    <name evidence="2" type="primary">Dana\GF18005</name>
    <name evidence="2" type="synonym">dana_GLEANR_19265</name>
    <name evidence="2" type="ORF">GF18005</name>
</gene>
<evidence type="ECO:0000313" key="2">
    <source>
        <dbReference type="EMBL" id="EDV42475.1"/>
    </source>
</evidence>
<proteinExistence type="predicted"/>
<dbReference type="InParanoid" id="B3LV03"/>
<dbReference type="HOGENOM" id="CLU_1817779_0_0_1"/>
<evidence type="ECO:0008006" key="4">
    <source>
        <dbReference type="Google" id="ProtNLM"/>
    </source>
</evidence>
<keyword evidence="3" id="KW-1185">Reference proteome</keyword>